<name>A0A078I6F3_BRANA</name>
<sequence length="52" mass="6116">MRVHYKIKRAIDETIDKEQVGKTTDLANRVVDEITVHRYVSSSLKRRMATKK</sequence>
<protein>
    <submittedName>
        <fullName evidence="1">BnaC07g03910D protein</fullName>
    </submittedName>
</protein>
<organism evidence="1 2">
    <name type="scientific">Brassica napus</name>
    <name type="common">Rape</name>
    <dbReference type="NCBI Taxonomy" id="3708"/>
    <lineage>
        <taxon>Eukaryota</taxon>
        <taxon>Viridiplantae</taxon>
        <taxon>Streptophyta</taxon>
        <taxon>Embryophyta</taxon>
        <taxon>Tracheophyta</taxon>
        <taxon>Spermatophyta</taxon>
        <taxon>Magnoliopsida</taxon>
        <taxon>eudicotyledons</taxon>
        <taxon>Gunneridae</taxon>
        <taxon>Pentapetalae</taxon>
        <taxon>rosids</taxon>
        <taxon>malvids</taxon>
        <taxon>Brassicales</taxon>
        <taxon>Brassicaceae</taxon>
        <taxon>Brassiceae</taxon>
        <taxon>Brassica</taxon>
    </lineage>
</organism>
<accession>A0A078I6F3</accession>
<dbReference type="AlphaFoldDB" id="A0A078I6F3"/>
<gene>
    <name evidence="1" type="primary">BnaC07g03910D</name>
    <name evidence="1" type="ORF">GSBRNA2T00084065001</name>
</gene>
<evidence type="ECO:0000313" key="1">
    <source>
        <dbReference type="EMBL" id="CDY46475.1"/>
    </source>
</evidence>
<dbReference type="EMBL" id="LK032669">
    <property type="protein sequence ID" value="CDY46475.1"/>
    <property type="molecule type" value="Genomic_DNA"/>
</dbReference>
<dbReference type="Gramene" id="CDY46475">
    <property type="protein sequence ID" value="CDY46475"/>
    <property type="gene ID" value="GSBRNA2T00084065001"/>
</dbReference>
<keyword evidence="2" id="KW-1185">Reference proteome</keyword>
<proteinExistence type="predicted"/>
<reference evidence="1 2" key="1">
    <citation type="journal article" date="2014" name="Science">
        <title>Plant genetics. Early allopolyploid evolution in the post-Neolithic Brassica napus oilseed genome.</title>
        <authorList>
            <person name="Chalhoub B."/>
            <person name="Denoeud F."/>
            <person name="Liu S."/>
            <person name="Parkin I.A."/>
            <person name="Tang H."/>
            <person name="Wang X."/>
            <person name="Chiquet J."/>
            <person name="Belcram H."/>
            <person name="Tong C."/>
            <person name="Samans B."/>
            <person name="Correa M."/>
            <person name="Da Silva C."/>
            <person name="Just J."/>
            <person name="Falentin C."/>
            <person name="Koh C.S."/>
            <person name="Le Clainche I."/>
            <person name="Bernard M."/>
            <person name="Bento P."/>
            <person name="Noel B."/>
            <person name="Labadie K."/>
            <person name="Alberti A."/>
            <person name="Charles M."/>
            <person name="Arnaud D."/>
            <person name="Guo H."/>
            <person name="Daviaud C."/>
            <person name="Alamery S."/>
            <person name="Jabbari K."/>
            <person name="Zhao M."/>
            <person name="Edger P.P."/>
            <person name="Chelaifa H."/>
            <person name="Tack D."/>
            <person name="Lassalle G."/>
            <person name="Mestiri I."/>
            <person name="Schnel N."/>
            <person name="Le Paslier M.C."/>
            <person name="Fan G."/>
            <person name="Renault V."/>
            <person name="Bayer P.E."/>
            <person name="Golicz A.A."/>
            <person name="Manoli S."/>
            <person name="Lee T.H."/>
            <person name="Thi V.H."/>
            <person name="Chalabi S."/>
            <person name="Hu Q."/>
            <person name="Fan C."/>
            <person name="Tollenaere R."/>
            <person name="Lu Y."/>
            <person name="Battail C."/>
            <person name="Shen J."/>
            <person name="Sidebottom C.H."/>
            <person name="Wang X."/>
            <person name="Canaguier A."/>
            <person name="Chauveau A."/>
            <person name="Berard A."/>
            <person name="Deniot G."/>
            <person name="Guan M."/>
            <person name="Liu Z."/>
            <person name="Sun F."/>
            <person name="Lim Y.P."/>
            <person name="Lyons E."/>
            <person name="Town C.D."/>
            <person name="Bancroft I."/>
            <person name="Wang X."/>
            <person name="Meng J."/>
            <person name="Ma J."/>
            <person name="Pires J.C."/>
            <person name="King G.J."/>
            <person name="Brunel D."/>
            <person name="Delourme R."/>
            <person name="Renard M."/>
            <person name="Aury J.M."/>
            <person name="Adams K.L."/>
            <person name="Batley J."/>
            <person name="Snowdon R.J."/>
            <person name="Tost J."/>
            <person name="Edwards D."/>
            <person name="Zhou Y."/>
            <person name="Hua W."/>
            <person name="Sharpe A.G."/>
            <person name="Paterson A.H."/>
            <person name="Guan C."/>
            <person name="Wincker P."/>
        </authorList>
    </citation>
    <scope>NUCLEOTIDE SEQUENCE [LARGE SCALE GENOMIC DNA]</scope>
    <source>
        <strain evidence="2">cv. Darmor-bzh</strain>
    </source>
</reference>
<dbReference type="PaxDb" id="3708-A0A078I6F3"/>
<dbReference type="Proteomes" id="UP000028999">
    <property type="component" value="Unassembled WGS sequence"/>
</dbReference>
<evidence type="ECO:0000313" key="2">
    <source>
        <dbReference type="Proteomes" id="UP000028999"/>
    </source>
</evidence>